<dbReference type="Gene3D" id="3.40.50.720">
    <property type="entry name" value="NAD(P)-binding Rossmann-like Domain"/>
    <property type="match status" value="1"/>
</dbReference>
<organism evidence="2 3">
    <name type="scientific">Belliella filtrata</name>
    <dbReference type="NCBI Taxonomy" id="2923435"/>
    <lineage>
        <taxon>Bacteria</taxon>
        <taxon>Pseudomonadati</taxon>
        <taxon>Bacteroidota</taxon>
        <taxon>Cytophagia</taxon>
        <taxon>Cytophagales</taxon>
        <taxon>Cyclobacteriaceae</taxon>
        <taxon>Belliella</taxon>
    </lineage>
</organism>
<evidence type="ECO:0000313" key="3">
    <source>
        <dbReference type="Proteomes" id="UP001165489"/>
    </source>
</evidence>
<dbReference type="RefSeq" id="WP_241347300.1">
    <property type="nucleotide sequence ID" value="NZ_JAKZGP010000010.1"/>
</dbReference>
<accession>A0ABS9UYB7</accession>
<feature type="domain" description="NAD-dependent epimerase/dehydratase" evidence="1">
    <location>
        <begin position="4"/>
        <end position="230"/>
    </location>
</feature>
<gene>
    <name evidence="2" type="ORF">MM239_06005</name>
</gene>
<comment type="caution">
    <text evidence="2">The sequence shown here is derived from an EMBL/GenBank/DDBJ whole genome shotgun (WGS) entry which is preliminary data.</text>
</comment>
<reference evidence="2" key="1">
    <citation type="submission" date="2022-03" db="EMBL/GenBank/DDBJ databases">
        <title>De novo assembled genomes of Belliella spp. (Cyclobacteriaceae) strains.</title>
        <authorList>
            <person name="Szabo A."/>
            <person name="Korponai K."/>
            <person name="Felfoldi T."/>
        </authorList>
    </citation>
    <scope>NUCLEOTIDE SEQUENCE</scope>
    <source>
        <strain evidence="2">DSM 111904</strain>
    </source>
</reference>
<dbReference type="PROSITE" id="PS51257">
    <property type="entry name" value="PROKAR_LIPOPROTEIN"/>
    <property type="match status" value="1"/>
</dbReference>
<keyword evidence="3" id="KW-1185">Reference proteome</keyword>
<sequence length="327" mass="36061">MKKVLVTGAAGLLGCNVVRALIAAQYKPVCLVRKSTDVSGLNGLPCDMVYGSVENHHEILSAMSGCEAVIHAASIYVDPKNDYSNFEKINIEGTKNMLKVASALKVSKFIYISTANTLSPGDKVSPGTELNDFKDFHLRSHYLNSKYLAEQLVLEHVVRDELDAVIIHPTFMLGSYDIKPSSGRILSHGLGKKIIFAPPGGKNFVHVMDVATVVVRSLHETLAGDRFLVGGENLSYKEFFNILSHQAQQTSRIVCIPRWLFLTAAWITQILKNNKSEFNLSSARVLGRGNYYSSTKASKYFKYQPTPVTLAVGDALEWFSGKLKNSE</sequence>
<dbReference type="Proteomes" id="UP001165489">
    <property type="component" value="Unassembled WGS sequence"/>
</dbReference>
<dbReference type="PANTHER" id="PTHR48079:SF6">
    <property type="entry name" value="NAD(P)-BINDING DOMAIN-CONTAINING PROTEIN-RELATED"/>
    <property type="match status" value="1"/>
</dbReference>
<protein>
    <submittedName>
        <fullName evidence="2">NAD-dependent epimerase/dehydratase family protein</fullName>
    </submittedName>
</protein>
<dbReference type="InterPro" id="IPR051783">
    <property type="entry name" value="NAD(P)-dependent_oxidoreduct"/>
</dbReference>
<dbReference type="PANTHER" id="PTHR48079">
    <property type="entry name" value="PROTEIN YEEZ"/>
    <property type="match status" value="1"/>
</dbReference>
<name>A0ABS9UYB7_9BACT</name>
<dbReference type="InterPro" id="IPR036291">
    <property type="entry name" value="NAD(P)-bd_dom_sf"/>
</dbReference>
<dbReference type="InterPro" id="IPR001509">
    <property type="entry name" value="Epimerase_deHydtase"/>
</dbReference>
<proteinExistence type="predicted"/>
<dbReference type="SUPFAM" id="SSF51735">
    <property type="entry name" value="NAD(P)-binding Rossmann-fold domains"/>
    <property type="match status" value="1"/>
</dbReference>
<evidence type="ECO:0000259" key="1">
    <source>
        <dbReference type="Pfam" id="PF01370"/>
    </source>
</evidence>
<dbReference type="Pfam" id="PF01370">
    <property type="entry name" value="Epimerase"/>
    <property type="match status" value="1"/>
</dbReference>
<evidence type="ECO:0000313" key="2">
    <source>
        <dbReference type="EMBL" id="MCH7408939.1"/>
    </source>
</evidence>
<dbReference type="EMBL" id="JAKZGP010000010">
    <property type="protein sequence ID" value="MCH7408939.1"/>
    <property type="molecule type" value="Genomic_DNA"/>
</dbReference>